<dbReference type="Proteomes" id="UP000289546">
    <property type="component" value="Unassembled WGS sequence"/>
</dbReference>
<dbReference type="AlphaFoldDB" id="A0A4Q0SFW7"/>
<dbReference type="OrthoDB" id="250695at2"/>
<dbReference type="EMBL" id="LBJQ01000005">
    <property type="protein sequence ID" value="RXH38383.1"/>
    <property type="molecule type" value="Genomic_DNA"/>
</dbReference>
<organism evidence="1 2">
    <name type="scientific">Bradyrhizobium nanningense</name>
    <dbReference type="NCBI Taxonomy" id="1325118"/>
    <lineage>
        <taxon>Bacteria</taxon>
        <taxon>Pseudomonadati</taxon>
        <taxon>Pseudomonadota</taxon>
        <taxon>Alphaproteobacteria</taxon>
        <taxon>Hyphomicrobiales</taxon>
        <taxon>Nitrobacteraceae</taxon>
        <taxon>Bradyrhizobium</taxon>
    </lineage>
</organism>
<dbReference type="RefSeq" id="WP_128916152.1">
    <property type="nucleotide sequence ID" value="NZ_LBJC01000012.1"/>
</dbReference>
<name>A0A4Q0SFW7_9BRAD</name>
<gene>
    <name evidence="1" type="ORF">XH99_01080</name>
</gene>
<proteinExistence type="predicted"/>
<protein>
    <submittedName>
        <fullName evidence="1">Uncharacterized protein</fullName>
    </submittedName>
</protein>
<evidence type="ECO:0000313" key="2">
    <source>
        <dbReference type="Proteomes" id="UP000289546"/>
    </source>
</evidence>
<sequence>MVSIQRRLNSTGRKRIARDRVTIELTPPLDKFSFPSATAAVNLGELDLAPAAKVVLEAYFRSSSMRFPCGTVGETTIPARLILTDIDRGGAIQFRLLVIAPDDSGRILASAEGIRPLQKSDTSERQPLLPLRETDLGEELWRVDLDDRNGPWLVVNSRVPGLAARLRSDLLVQGLILPHALREVLRRLPAEGEDEGDHDWGDDWRKFLRELDVPVEPDDVTDEEAVQNWVEDAVDRFSRLRRFAELVRASSPQGETSHA</sequence>
<evidence type="ECO:0000313" key="1">
    <source>
        <dbReference type="EMBL" id="RXH38383.1"/>
    </source>
</evidence>
<keyword evidence="2" id="KW-1185">Reference proteome</keyword>
<accession>A0A4Q0SFW7</accession>
<comment type="caution">
    <text evidence="1">The sequence shown here is derived from an EMBL/GenBank/DDBJ whole genome shotgun (WGS) entry which is preliminary data.</text>
</comment>
<reference evidence="1 2" key="1">
    <citation type="submission" date="2015-04" db="EMBL/GenBank/DDBJ databases">
        <title>Comparative genomics of rhizobia nodulating Arachis hypogaea in China.</title>
        <authorList>
            <person name="Li Y."/>
        </authorList>
    </citation>
    <scope>NUCLEOTIDE SEQUENCE [LARGE SCALE GENOMIC DNA]</scope>
    <source>
        <strain evidence="1 2">CCBAU 51757</strain>
    </source>
</reference>